<organism evidence="2 3">
    <name type="scientific">Fulvivirga marina</name>
    <dbReference type="NCBI Taxonomy" id="2494733"/>
    <lineage>
        <taxon>Bacteria</taxon>
        <taxon>Pseudomonadati</taxon>
        <taxon>Bacteroidota</taxon>
        <taxon>Cytophagia</taxon>
        <taxon>Cytophagales</taxon>
        <taxon>Fulvivirgaceae</taxon>
        <taxon>Fulvivirga</taxon>
    </lineage>
</organism>
<evidence type="ECO:0000313" key="3">
    <source>
        <dbReference type="Proteomes" id="UP000614216"/>
    </source>
</evidence>
<dbReference type="AlphaFoldDB" id="A0A937FZV2"/>
<sequence>MKTLIRTIAASMIIAGTAALSTTAVAQVEKQDEKVEIRMTEVPSSVSETISSDYADWKASKVYKVIDPKTSKTVYEVHFTSPQGAPEKKKFSAEGKELDG</sequence>
<comment type="caution">
    <text evidence="2">The sequence shown here is derived from an EMBL/GenBank/DDBJ whole genome shotgun (WGS) entry which is preliminary data.</text>
</comment>
<gene>
    <name evidence="2" type="ORF">JMN32_13895</name>
</gene>
<dbReference type="RefSeq" id="WP_202856942.1">
    <property type="nucleotide sequence ID" value="NZ_JAEUGD010000043.1"/>
</dbReference>
<evidence type="ECO:0000313" key="2">
    <source>
        <dbReference type="EMBL" id="MBL6447405.1"/>
    </source>
</evidence>
<dbReference type="EMBL" id="JAEUGD010000043">
    <property type="protein sequence ID" value="MBL6447405.1"/>
    <property type="molecule type" value="Genomic_DNA"/>
</dbReference>
<evidence type="ECO:0008006" key="4">
    <source>
        <dbReference type="Google" id="ProtNLM"/>
    </source>
</evidence>
<keyword evidence="1" id="KW-0732">Signal</keyword>
<name>A0A937FZV2_9BACT</name>
<feature type="chain" id="PRO_5037735532" description="PepSY domain-containing protein" evidence="1">
    <location>
        <begin position="27"/>
        <end position="100"/>
    </location>
</feature>
<reference evidence="2" key="1">
    <citation type="submission" date="2021-01" db="EMBL/GenBank/DDBJ databases">
        <title>Fulvivirga kasyanovii gen. nov., sp nov., a novel member of the phylum Bacteroidetes isolated from seawater in a mussel farm.</title>
        <authorList>
            <person name="Zhao L.-H."/>
            <person name="Wang Z.-J."/>
        </authorList>
    </citation>
    <scope>NUCLEOTIDE SEQUENCE</scope>
    <source>
        <strain evidence="2">29W222</strain>
    </source>
</reference>
<evidence type="ECO:0000256" key="1">
    <source>
        <dbReference type="SAM" id="SignalP"/>
    </source>
</evidence>
<dbReference type="Proteomes" id="UP000614216">
    <property type="component" value="Unassembled WGS sequence"/>
</dbReference>
<proteinExistence type="predicted"/>
<feature type="signal peptide" evidence="1">
    <location>
        <begin position="1"/>
        <end position="26"/>
    </location>
</feature>
<accession>A0A937FZV2</accession>
<dbReference type="Gene3D" id="3.10.450.360">
    <property type="match status" value="1"/>
</dbReference>
<keyword evidence="3" id="KW-1185">Reference proteome</keyword>
<protein>
    <recommendedName>
        <fullName evidence="4">PepSY domain-containing protein</fullName>
    </recommendedName>
</protein>